<protein>
    <submittedName>
        <fullName evidence="2">SFRICE_022268</fullName>
    </submittedName>
</protein>
<accession>A0A2H1VUR9</accession>
<name>A0A2H1VUR9_SPOFR</name>
<evidence type="ECO:0000313" key="2">
    <source>
        <dbReference type="EMBL" id="SOQ44563.1"/>
    </source>
</evidence>
<feature type="region of interest" description="Disordered" evidence="1">
    <location>
        <begin position="1"/>
        <end position="28"/>
    </location>
</feature>
<sequence>MQAETNRCLVETLRSSPNAGTTGTSREPEVLEARSLWTTQVSLRADEGNMVLPEHREVLETFLKRRSPQFAAVEPPLDLATHKIKVSDDQEHIASPPETDCDLYLTVIDIHVGQVKSGRIN</sequence>
<proteinExistence type="predicted"/>
<dbReference type="AlphaFoldDB" id="A0A2H1VUR9"/>
<evidence type="ECO:0000256" key="1">
    <source>
        <dbReference type="SAM" id="MobiDB-lite"/>
    </source>
</evidence>
<feature type="compositionally biased region" description="Polar residues" evidence="1">
    <location>
        <begin position="13"/>
        <end position="25"/>
    </location>
</feature>
<dbReference type="EMBL" id="ODYU01004556">
    <property type="protein sequence ID" value="SOQ44563.1"/>
    <property type="molecule type" value="Genomic_DNA"/>
</dbReference>
<organism evidence="2">
    <name type="scientific">Spodoptera frugiperda</name>
    <name type="common">Fall armyworm</name>
    <dbReference type="NCBI Taxonomy" id="7108"/>
    <lineage>
        <taxon>Eukaryota</taxon>
        <taxon>Metazoa</taxon>
        <taxon>Ecdysozoa</taxon>
        <taxon>Arthropoda</taxon>
        <taxon>Hexapoda</taxon>
        <taxon>Insecta</taxon>
        <taxon>Pterygota</taxon>
        <taxon>Neoptera</taxon>
        <taxon>Endopterygota</taxon>
        <taxon>Lepidoptera</taxon>
        <taxon>Glossata</taxon>
        <taxon>Ditrysia</taxon>
        <taxon>Noctuoidea</taxon>
        <taxon>Noctuidae</taxon>
        <taxon>Amphipyrinae</taxon>
        <taxon>Spodoptera</taxon>
    </lineage>
</organism>
<reference evidence="2" key="1">
    <citation type="submission" date="2016-07" db="EMBL/GenBank/DDBJ databases">
        <authorList>
            <person name="Bretaudeau A."/>
        </authorList>
    </citation>
    <scope>NUCLEOTIDE SEQUENCE</scope>
    <source>
        <strain evidence="2">Rice</strain>
        <tissue evidence="2">Whole body</tissue>
    </source>
</reference>
<gene>
    <name evidence="2" type="ORF">SFRICE_022268</name>
</gene>